<evidence type="ECO:0000313" key="2">
    <source>
        <dbReference type="Proteomes" id="UP000183316"/>
    </source>
</evidence>
<dbReference type="EMBL" id="CP015085">
    <property type="protein sequence ID" value="ANK04001.1"/>
    <property type="molecule type" value="Genomic_DNA"/>
</dbReference>
<dbReference type="PATRIC" id="fig|941280.3.peg.2713"/>
<dbReference type="Proteomes" id="UP000183316">
    <property type="component" value="Chromosome"/>
</dbReference>
<reference evidence="1 2" key="1">
    <citation type="submission" date="2016-03" db="EMBL/GenBank/DDBJ databases">
        <title>Genome Sequence and Comparative Pathogenic Determinants of Uropathogenic Escherichia coli O25b:H4, a Clinical Isolate from Saudi Arabia.</title>
        <authorList>
            <person name="Alyamani E.A.J."/>
            <person name="Khiyami M.A."/>
            <person name="Booq R.Y."/>
            <person name="Bahwerth F.S."/>
            <person name="Vaisvil B."/>
            <person name="Schmitt D.P."/>
            <person name="Kapatral V."/>
        </authorList>
    </citation>
    <scope>NUCLEOTIDE SEQUENCE [LARGE SCALE GENOMIC DNA]</scope>
    <source>
        <strain evidence="1 2">O25b:H4</strain>
    </source>
</reference>
<evidence type="ECO:0000313" key="1">
    <source>
        <dbReference type="EMBL" id="ANK04001.1"/>
    </source>
</evidence>
<sequence>MLTFSFAILLLPFFALKYYQMEIKEKSKVIISGRYDALYLLYVEENPFLF</sequence>
<dbReference type="AlphaFoldDB" id="A0A192CE73"/>
<accession>A0A192CE73</accession>
<protein>
    <submittedName>
        <fullName evidence="1">Uncharacterized protein</fullName>
    </submittedName>
</protein>
<gene>
    <name evidence="1" type="ORF">WLH_02740</name>
</gene>
<organism evidence="1 2">
    <name type="scientific">Escherichia coli O25b:H4</name>
    <dbReference type="NCBI Taxonomy" id="941280"/>
    <lineage>
        <taxon>Bacteria</taxon>
        <taxon>Pseudomonadati</taxon>
        <taxon>Pseudomonadota</taxon>
        <taxon>Gammaproteobacteria</taxon>
        <taxon>Enterobacterales</taxon>
        <taxon>Enterobacteriaceae</taxon>
        <taxon>Escherichia</taxon>
    </lineage>
</organism>
<name>A0A192CE73_ECO25</name>
<proteinExistence type="predicted"/>